<dbReference type="Pfam" id="PF13391">
    <property type="entry name" value="HNH_2"/>
    <property type="match status" value="1"/>
</dbReference>
<dbReference type="OrthoDB" id="2104739at2759"/>
<dbReference type="Proteomes" id="UP000636479">
    <property type="component" value="Unassembled WGS sequence"/>
</dbReference>
<reference evidence="2" key="1">
    <citation type="submission" date="2020-05" db="EMBL/GenBank/DDBJ databases">
        <title>Mycena genomes resolve the evolution of fungal bioluminescence.</title>
        <authorList>
            <person name="Tsai I.J."/>
        </authorList>
    </citation>
    <scope>NUCLEOTIDE SEQUENCE</scope>
    <source>
        <strain evidence="2">171206Taipei</strain>
    </source>
</reference>
<accession>A0A8H6VYW1</accession>
<dbReference type="RefSeq" id="XP_037218622.1">
    <property type="nucleotide sequence ID" value="XM_037365380.1"/>
</dbReference>
<dbReference type="InterPro" id="IPR003615">
    <property type="entry name" value="HNH_nuc"/>
</dbReference>
<organism evidence="2 3">
    <name type="scientific">Mycena indigotica</name>
    <dbReference type="NCBI Taxonomy" id="2126181"/>
    <lineage>
        <taxon>Eukaryota</taxon>
        <taxon>Fungi</taxon>
        <taxon>Dikarya</taxon>
        <taxon>Basidiomycota</taxon>
        <taxon>Agaricomycotina</taxon>
        <taxon>Agaricomycetes</taxon>
        <taxon>Agaricomycetidae</taxon>
        <taxon>Agaricales</taxon>
        <taxon>Marasmiineae</taxon>
        <taxon>Mycenaceae</taxon>
        <taxon>Mycena</taxon>
    </lineage>
</organism>
<sequence>MHDLPKVADLPQDFTATAIRNWEFILEAEALAKASHRRNEPKSGDRLVATRVVGFFLLDLWTHQQRPCYLTAYSSFYNEITSCRAEAQLERAYEKLWELGLLYRNHLFRVSPTESEHPSRSSFERMRQDLMAAMRNAPVTNVDARKQALFRDGYACTLTGIFNLSSIPKIQWLGPHIMAVGGQTGLVQCAHIFSESAQESTQTQDKTNYAASALAILEKFGMNSEMLLGTNVHRTFNTISMSAALHGLFDTLHFWFEEDVNAEPNTYNVVTMDPYPIAFLPARVTFTVDPHALADCATQGIPVPSLPSPTLLAIHAACCRVAHLSGAAEQADQILHDLETTQVLAEDGGSSHLLMSRLLQVVA</sequence>
<evidence type="ECO:0000259" key="1">
    <source>
        <dbReference type="Pfam" id="PF13391"/>
    </source>
</evidence>
<feature type="domain" description="HNH nuclease" evidence="1">
    <location>
        <begin position="176"/>
        <end position="256"/>
    </location>
</feature>
<dbReference type="GeneID" id="59347896"/>
<evidence type="ECO:0000313" key="2">
    <source>
        <dbReference type="EMBL" id="KAF7299234.1"/>
    </source>
</evidence>
<evidence type="ECO:0000313" key="3">
    <source>
        <dbReference type="Proteomes" id="UP000636479"/>
    </source>
</evidence>
<gene>
    <name evidence="2" type="ORF">MIND_00872100</name>
</gene>
<keyword evidence="3" id="KW-1185">Reference proteome</keyword>
<dbReference type="EMBL" id="JACAZF010000007">
    <property type="protein sequence ID" value="KAF7299234.1"/>
    <property type="molecule type" value="Genomic_DNA"/>
</dbReference>
<protein>
    <recommendedName>
        <fullName evidence="1">HNH nuclease domain-containing protein</fullName>
    </recommendedName>
</protein>
<name>A0A8H6VYW1_9AGAR</name>
<dbReference type="AlphaFoldDB" id="A0A8H6VYW1"/>
<proteinExistence type="predicted"/>
<comment type="caution">
    <text evidence="2">The sequence shown here is derived from an EMBL/GenBank/DDBJ whole genome shotgun (WGS) entry which is preliminary data.</text>
</comment>